<dbReference type="EMBL" id="JAEUGD010000027">
    <property type="protein sequence ID" value="MBL6446407.1"/>
    <property type="molecule type" value="Genomic_DNA"/>
</dbReference>
<protein>
    <submittedName>
        <fullName evidence="1">Uncharacterized protein</fullName>
    </submittedName>
</protein>
<dbReference type="Proteomes" id="UP000614216">
    <property type="component" value="Unassembled WGS sequence"/>
</dbReference>
<comment type="caution">
    <text evidence="1">The sequence shown here is derived from an EMBL/GenBank/DDBJ whole genome shotgun (WGS) entry which is preliminary data.</text>
</comment>
<name>A0A937FWQ4_9BACT</name>
<gene>
    <name evidence="1" type="ORF">JMN32_08815</name>
</gene>
<evidence type="ECO:0000313" key="1">
    <source>
        <dbReference type="EMBL" id="MBL6446407.1"/>
    </source>
</evidence>
<keyword evidence="2" id="KW-1185">Reference proteome</keyword>
<organism evidence="1 2">
    <name type="scientific">Fulvivirga marina</name>
    <dbReference type="NCBI Taxonomy" id="2494733"/>
    <lineage>
        <taxon>Bacteria</taxon>
        <taxon>Pseudomonadati</taxon>
        <taxon>Bacteroidota</taxon>
        <taxon>Cytophagia</taxon>
        <taxon>Cytophagales</taxon>
        <taxon>Fulvivirgaceae</taxon>
        <taxon>Fulvivirga</taxon>
    </lineage>
</organism>
<sequence length="93" mass="11103">MNGKIEKVPPGGWKLIKHSLSKMIVWFADHNVRTMYSIDWRSRYSKFRNRETGLKRLRKRVDIYGEQASTVEIYDKATGQLIEKYIRGEKREI</sequence>
<proteinExistence type="predicted"/>
<reference evidence="1" key="1">
    <citation type="submission" date="2021-01" db="EMBL/GenBank/DDBJ databases">
        <title>Fulvivirga kasyanovii gen. nov., sp nov., a novel member of the phylum Bacteroidetes isolated from seawater in a mussel farm.</title>
        <authorList>
            <person name="Zhao L.-H."/>
            <person name="Wang Z.-J."/>
        </authorList>
    </citation>
    <scope>NUCLEOTIDE SEQUENCE</scope>
    <source>
        <strain evidence="1">29W222</strain>
    </source>
</reference>
<dbReference type="RefSeq" id="WP_202855953.1">
    <property type="nucleotide sequence ID" value="NZ_JAEUGD010000027.1"/>
</dbReference>
<dbReference type="AlphaFoldDB" id="A0A937FWQ4"/>
<accession>A0A937FWQ4</accession>
<evidence type="ECO:0000313" key="2">
    <source>
        <dbReference type="Proteomes" id="UP000614216"/>
    </source>
</evidence>